<evidence type="ECO:0000313" key="2">
    <source>
        <dbReference type="EMBL" id="GAB98373.1"/>
    </source>
</evidence>
<organism evidence="2 3">
    <name type="scientific">Kineosphaera limosa NBRC 100340</name>
    <dbReference type="NCBI Taxonomy" id="1184609"/>
    <lineage>
        <taxon>Bacteria</taxon>
        <taxon>Bacillati</taxon>
        <taxon>Actinomycetota</taxon>
        <taxon>Actinomycetes</taxon>
        <taxon>Micrococcales</taxon>
        <taxon>Dermatophilaceae</taxon>
        <taxon>Kineosphaera</taxon>
    </lineage>
</organism>
<keyword evidence="3" id="KW-1185">Reference proteome</keyword>
<feature type="non-terminal residue" evidence="2">
    <location>
        <position position="1"/>
    </location>
</feature>
<feature type="region of interest" description="Disordered" evidence="1">
    <location>
        <begin position="1"/>
        <end position="45"/>
    </location>
</feature>
<dbReference type="Proteomes" id="UP000008366">
    <property type="component" value="Unassembled WGS sequence"/>
</dbReference>
<dbReference type="EMBL" id="BAHD01000140">
    <property type="protein sequence ID" value="GAB98373.1"/>
    <property type="molecule type" value="Genomic_DNA"/>
</dbReference>
<name>K6VQA7_9MICO</name>
<feature type="compositionally biased region" description="Basic and acidic residues" evidence="1">
    <location>
        <begin position="34"/>
        <end position="45"/>
    </location>
</feature>
<protein>
    <submittedName>
        <fullName evidence="2">Uncharacterized protein</fullName>
    </submittedName>
</protein>
<proteinExistence type="predicted"/>
<sequence>ARRSREEGSHGPGAAAGSAGALGGGTASGGGAGRRGDETVEVSRDDETIEDLSAVGQPVIADVLGGVVILESET</sequence>
<gene>
    <name evidence="2" type="ORF">KILIM_140_00010</name>
</gene>
<evidence type="ECO:0000256" key="1">
    <source>
        <dbReference type="SAM" id="MobiDB-lite"/>
    </source>
</evidence>
<accession>K6VQA7</accession>
<evidence type="ECO:0000313" key="3">
    <source>
        <dbReference type="Proteomes" id="UP000008366"/>
    </source>
</evidence>
<dbReference type="AlphaFoldDB" id="K6VQA7"/>
<feature type="compositionally biased region" description="Gly residues" evidence="1">
    <location>
        <begin position="20"/>
        <end position="33"/>
    </location>
</feature>
<reference evidence="2 3" key="1">
    <citation type="submission" date="2012-08" db="EMBL/GenBank/DDBJ databases">
        <title>Whole genome shotgun sequence of Kineosphaera limosa NBRC 100340.</title>
        <authorList>
            <person name="Yoshida I."/>
            <person name="Isaki S."/>
            <person name="Hosoyama A."/>
            <person name="Tsuchikane K."/>
            <person name="Katsumata H."/>
            <person name="Ando Y."/>
            <person name="Ohji S."/>
            <person name="Hamada M."/>
            <person name="Tamura T."/>
            <person name="Yamazoe A."/>
            <person name="Yamazaki S."/>
            <person name="Fujita N."/>
        </authorList>
    </citation>
    <scope>NUCLEOTIDE SEQUENCE [LARGE SCALE GENOMIC DNA]</scope>
    <source>
        <strain evidence="2 3">NBRC 100340</strain>
    </source>
</reference>
<comment type="caution">
    <text evidence="2">The sequence shown here is derived from an EMBL/GenBank/DDBJ whole genome shotgun (WGS) entry which is preliminary data.</text>
</comment>